<accession>A0ABR2BWR5</accession>
<evidence type="ECO:0000313" key="2">
    <source>
        <dbReference type="Proteomes" id="UP001472677"/>
    </source>
</evidence>
<keyword evidence="2" id="KW-1185">Reference proteome</keyword>
<organism evidence="1 2">
    <name type="scientific">Hibiscus sabdariffa</name>
    <name type="common">roselle</name>
    <dbReference type="NCBI Taxonomy" id="183260"/>
    <lineage>
        <taxon>Eukaryota</taxon>
        <taxon>Viridiplantae</taxon>
        <taxon>Streptophyta</taxon>
        <taxon>Embryophyta</taxon>
        <taxon>Tracheophyta</taxon>
        <taxon>Spermatophyta</taxon>
        <taxon>Magnoliopsida</taxon>
        <taxon>eudicotyledons</taxon>
        <taxon>Gunneridae</taxon>
        <taxon>Pentapetalae</taxon>
        <taxon>rosids</taxon>
        <taxon>malvids</taxon>
        <taxon>Malvales</taxon>
        <taxon>Malvaceae</taxon>
        <taxon>Malvoideae</taxon>
        <taxon>Hibiscus</taxon>
    </lineage>
</organism>
<sequence>MRGIHHLLPTNTSPWLSLVEKTQRQCNPTATEDVHLNSQLGHGRVLKIAKGSAGKQLVHGLQYFTLLNEIRQAALHPGFHIWH</sequence>
<dbReference type="Proteomes" id="UP001472677">
    <property type="component" value="Unassembled WGS sequence"/>
</dbReference>
<protein>
    <submittedName>
        <fullName evidence="1">Uncharacterized protein</fullName>
    </submittedName>
</protein>
<evidence type="ECO:0000313" key="1">
    <source>
        <dbReference type="EMBL" id="KAK8511482.1"/>
    </source>
</evidence>
<proteinExistence type="predicted"/>
<reference evidence="1 2" key="1">
    <citation type="journal article" date="2024" name="G3 (Bethesda)">
        <title>Genome assembly of Hibiscus sabdariffa L. provides insights into metabolisms of medicinal natural products.</title>
        <authorList>
            <person name="Kim T."/>
        </authorList>
    </citation>
    <scope>NUCLEOTIDE SEQUENCE [LARGE SCALE GENOMIC DNA]</scope>
    <source>
        <strain evidence="1">TK-2024</strain>
        <tissue evidence="1">Old leaves</tissue>
    </source>
</reference>
<dbReference type="EMBL" id="JBBPBM010000078">
    <property type="protein sequence ID" value="KAK8511482.1"/>
    <property type="molecule type" value="Genomic_DNA"/>
</dbReference>
<comment type="caution">
    <text evidence="1">The sequence shown here is derived from an EMBL/GenBank/DDBJ whole genome shotgun (WGS) entry which is preliminary data.</text>
</comment>
<name>A0ABR2BWR5_9ROSI</name>
<gene>
    <name evidence="1" type="ORF">V6N12_038085</name>
</gene>